<sequence>MLAKSKSTKQLEDPFMPQISQRNIRYSQENTLNGKQSISSIFAKKEKPRKKSKKKVLSLERLSHILNEQPHTVQLTERLTRKSPDLYLPKLPQTTFQKITQQSLNIMMDELNTERDQQNARNKTEKYLERIKQKNIFDQSPISSRESLRINKDKQQNLEQDNQDQTNSKKPDRYEDLQDFDKQVIIKRDTFKHLQMGQYQNEEQKKFQILSGRQLYQRFLKGCDKQKILPNPMRVFDLQNSNSVVLKSTVNLGTIIRGASELRLQDSNLSSQGAVSYLKNMDDNIETLDLSKNPKITLESYKMLKQLIENPYRRIRKLNLEGNKCGDKAISQLQDALSNNNLTDKCAESIKEVLKINNALLVLLLHWNFFKATGAIEIFDGLKVNDKLQVFDISNNQLGFMKAMPQPKLAEIDIEQAQGRRQLDIIDKQCALTIGEAFRSNNTLIHVDLSNNGLSMKQCKFIHRLLKYNHTILGLHMTGNSLDIDAKGFLSQNQSNVGLNHIHTRFSFDDKIGKINDNVKMELRAQSNCWICEGWTQVKFEFRLNEYEETKSYYSRHIELAFLQLSFENYQLDQMKYDPQQRVYFKFRMIPPGKLNFNFAVKLVDQNQTDPQSNQNSLEVAELPSKPQKLQRQSLIVPKTDMYKMITQSHKQLDDNYIKNLSCHPRDPYFEMDSDSEDDEEIQIEIKDFLKLVIVMMFLYLASQYLLVTFLMMNNLFQNRRETYKYFADGKYCKLADIDVEFVAVNAFAKVDTNQNPERQLRFCRYEEFIDMITHSGVVSETFGSREIGIIFNLSMMTQIDELQSERYLNMYMLEFQEAIARVAERVYSHFNNSQVYKQ</sequence>
<feature type="region of interest" description="Disordered" evidence="1">
    <location>
        <begin position="154"/>
        <end position="174"/>
    </location>
</feature>
<accession>A0A077ZWF7</accession>
<dbReference type="Proteomes" id="UP000039865">
    <property type="component" value="Unassembled WGS sequence"/>
</dbReference>
<evidence type="ECO:0008006" key="5">
    <source>
        <dbReference type="Google" id="ProtNLM"/>
    </source>
</evidence>
<feature type="transmembrane region" description="Helical" evidence="2">
    <location>
        <begin position="689"/>
        <end position="711"/>
    </location>
</feature>
<dbReference type="InterPro" id="IPR032675">
    <property type="entry name" value="LRR_dom_sf"/>
</dbReference>
<protein>
    <recommendedName>
        <fullName evidence="5">Leucine Rich Repeat family protein</fullName>
    </recommendedName>
</protein>
<dbReference type="Gene3D" id="3.80.10.10">
    <property type="entry name" value="Ribonuclease Inhibitor"/>
    <property type="match status" value="3"/>
</dbReference>
<evidence type="ECO:0000313" key="3">
    <source>
        <dbReference type="EMBL" id="CDW74199.1"/>
    </source>
</evidence>
<evidence type="ECO:0000313" key="4">
    <source>
        <dbReference type="Proteomes" id="UP000039865"/>
    </source>
</evidence>
<keyword evidence="2" id="KW-0472">Membrane</keyword>
<evidence type="ECO:0000256" key="1">
    <source>
        <dbReference type="SAM" id="MobiDB-lite"/>
    </source>
</evidence>
<dbReference type="PANTHER" id="PTHR24114:SF2">
    <property type="entry name" value="F-BOX DOMAIN-CONTAINING PROTEIN-RELATED"/>
    <property type="match status" value="1"/>
</dbReference>
<dbReference type="AlphaFoldDB" id="A0A077ZWF7"/>
<dbReference type="SUPFAM" id="SSF52047">
    <property type="entry name" value="RNI-like"/>
    <property type="match status" value="1"/>
</dbReference>
<dbReference type="PANTHER" id="PTHR24114">
    <property type="entry name" value="LEUCINE RICH REPEAT FAMILY PROTEIN"/>
    <property type="match status" value="1"/>
</dbReference>
<dbReference type="OrthoDB" id="190839at2759"/>
<keyword evidence="2" id="KW-1133">Transmembrane helix</keyword>
<name>A0A077ZWF7_STYLE</name>
<dbReference type="EMBL" id="CCKQ01003089">
    <property type="protein sequence ID" value="CDW74199.1"/>
    <property type="molecule type" value="Genomic_DNA"/>
</dbReference>
<dbReference type="SMART" id="SM00368">
    <property type="entry name" value="LRR_RI"/>
    <property type="match status" value="3"/>
</dbReference>
<dbReference type="InParanoid" id="A0A077ZWF7"/>
<feature type="region of interest" description="Disordered" evidence="1">
    <location>
        <begin position="1"/>
        <end position="22"/>
    </location>
</feature>
<evidence type="ECO:0000256" key="2">
    <source>
        <dbReference type="SAM" id="Phobius"/>
    </source>
</evidence>
<keyword evidence="4" id="KW-1185">Reference proteome</keyword>
<reference evidence="3 4" key="1">
    <citation type="submission" date="2014-06" db="EMBL/GenBank/DDBJ databases">
        <authorList>
            <person name="Swart Estienne"/>
        </authorList>
    </citation>
    <scope>NUCLEOTIDE SEQUENCE [LARGE SCALE GENOMIC DNA]</scope>
    <source>
        <strain evidence="3 4">130c</strain>
    </source>
</reference>
<dbReference type="InterPro" id="IPR052394">
    <property type="entry name" value="LRR-containing"/>
</dbReference>
<dbReference type="OMA" id="YCKLADI"/>
<proteinExistence type="predicted"/>
<keyword evidence="2" id="KW-0812">Transmembrane</keyword>
<organism evidence="3 4">
    <name type="scientific">Stylonychia lemnae</name>
    <name type="common">Ciliate</name>
    <dbReference type="NCBI Taxonomy" id="5949"/>
    <lineage>
        <taxon>Eukaryota</taxon>
        <taxon>Sar</taxon>
        <taxon>Alveolata</taxon>
        <taxon>Ciliophora</taxon>
        <taxon>Intramacronucleata</taxon>
        <taxon>Spirotrichea</taxon>
        <taxon>Stichotrichia</taxon>
        <taxon>Sporadotrichida</taxon>
        <taxon>Oxytrichidae</taxon>
        <taxon>Stylonychinae</taxon>
        <taxon>Stylonychia</taxon>
    </lineage>
</organism>
<gene>
    <name evidence="3" type="primary">Contig16992.g18103</name>
    <name evidence="3" type="ORF">STYLEM_3193</name>
</gene>
<feature type="compositionally biased region" description="Polar residues" evidence="1">
    <location>
        <begin position="157"/>
        <end position="166"/>
    </location>
</feature>